<dbReference type="RefSeq" id="WP_002557569.1">
    <property type="nucleotide sequence ID" value="NZ_CP007585.1"/>
</dbReference>
<evidence type="ECO:0000313" key="6">
    <source>
        <dbReference type="EMBL" id="AJC49907.1"/>
    </source>
</evidence>
<evidence type="ECO:0000259" key="4">
    <source>
        <dbReference type="PROSITE" id="PS51071"/>
    </source>
</evidence>
<dbReference type="InterPro" id="IPR046348">
    <property type="entry name" value="SIS_dom_sf"/>
</dbReference>
<dbReference type="Gene3D" id="1.10.10.10">
    <property type="entry name" value="Winged helix-like DNA-binding domain superfamily/Winged helix DNA-binding domain"/>
    <property type="match status" value="1"/>
</dbReference>
<feature type="domain" description="HTH rpiR-type" evidence="4">
    <location>
        <begin position="1"/>
        <end position="75"/>
    </location>
</feature>
<dbReference type="STRING" id="743971.MYF_01995"/>
<evidence type="ECO:0000259" key="5">
    <source>
        <dbReference type="PROSITE" id="PS51464"/>
    </source>
</evidence>
<dbReference type="CDD" id="cd05013">
    <property type="entry name" value="SIS_RpiR"/>
    <property type="match status" value="1"/>
</dbReference>
<gene>
    <name evidence="6" type="ORF">MYF_01995</name>
</gene>
<proteinExistence type="predicted"/>
<dbReference type="Pfam" id="PF01418">
    <property type="entry name" value="HTH_6"/>
    <property type="match status" value="1"/>
</dbReference>
<dbReference type="SUPFAM" id="SSF46689">
    <property type="entry name" value="Homeodomain-like"/>
    <property type="match status" value="1"/>
</dbReference>
<keyword evidence="7" id="KW-1185">Reference proteome</keyword>
<dbReference type="GO" id="GO:0003677">
    <property type="term" value="F:DNA binding"/>
    <property type="evidence" value="ECO:0007669"/>
    <property type="project" value="UniProtKB-KW"/>
</dbReference>
<dbReference type="SUPFAM" id="SSF53697">
    <property type="entry name" value="SIS domain"/>
    <property type="match status" value="1"/>
</dbReference>
<dbReference type="PANTHER" id="PTHR30514">
    <property type="entry name" value="GLUCOKINASE"/>
    <property type="match status" value="1"/>
</dbReference>
<keyword evidence="2" id="KW-0238">DNA-binding</keyword>
<dbReference type="EMBL" id="CP007585">
    <property type="protein sequence ID" value="AJC49907.1"/>
    <property type="molecule type" value="Genomic_DNA"/>
</dbReference>
<dbReference type="OrthoDB" id="392045at2"/>
<dbReference type="Proteomes" id="UP000031129">
    <property type="component" value="Chromosome"/>
</dbReference>
<dbReference type="GO" id="GO:1901135">
    <property type="term" value="P:carbohydrate derivative metabolic process"/>
    <property type="evidence" value="ECO:0007669"/>
    <property type="project" value="InterPro"/>
</dbReference>
<dbReference type="InterPro" id="IPR001347">
    <property type="entry name" value="SIS_dom"/>
</dbReference>
<dbReference type="HOGENOM" id="CLU_055769_5_0_14"/>
<dbReference type="Gene3D" id="3.40.50.10490">
    <property type="entry name" value="Glucose-6-phosphate isomerase like protein, domain 1"/>
    <property type="match status" value="1"/>
</dbReference>
<evidence type="ECO:0000256" key="1">
    <source>
        <dbReference type="ARBA" id="ARBA00023015"/>
    </source>
</evidence>
<dbReference type="PROSITE" id="PS51071">
    <property type="entry name" value="HTH_RPIR"/>
    <property type="match status" value="1"/>
</dbReference>
<accession>A0A0A8E8H3</accession>
<keyword evidence="1" id="KW-0805">Transcription regulation</keyword>
<organism evidence="6 7">
    <name type="scientific">Mesomycoplasma flocculare ATCC 27399</name>
    <dbReference type="NCBI Taxonomy" id="743971"/>
    <lineage>
        <taxon>Bacteria</taxon>
        <taxon>Bacillati</taxon>
        <taxon>Mycoplasmatota</taxon>
        <taxon>Mycoplasmoidales</taxon>
        <taxon>Metamycoplasmataceae</taxon>
        <taxon>Mesomycoplasma</taxon>
    </lineage>
</organism>
<dbReference type="AlphaFoldDB" id="A0A0A8E8H3"/>
<dbReference type="GO" id="GO:0003700">
    <property type="term" value="F:DNA-binding transcription factor activity"/>
    <property type="evidence" value="ECO:0007669"/>
    <property type="project" value="InterPro"/>
</dbReference>
<dbReference type="PANTHER" id="PTHR30514:SF1">
    <property type="entry name" value="HTH-TYPE TRANSCRIPTIONAL REGULATOR HEXR-RELATED"/>
    <property type="match status" value="1"/>
</dbReference>
<evidence type="ECO:0000256" key="3">
    <source>
        <dbReference type="ARBA" id="ARBA00023163"/>
    </source>
</evidence>
<dbReference type="InterPro" id="IPR000281">
    <property type="entry name" value="HTH_RpiR"/>
</dbReference>
<dbReference type="GO" id="GO:0097367">
    <property type="term" value="F:carbohydrate derivative binding"/>
    <property type="evidence" value="ECO:0007669"/>
    <property type="project" value="InterPro"/>
</dbReference>
<evidence type="ECO:0000256" key="2">
    <source>
        <dbReference type="ARBA" id="ARBA00023125"/>
    </source>
</evidence>
<dbReference type="KEGG" id="mfq:MYF_01995"/>
<dbReference type="InterPro" id="IPR009057">
    <property type="entry name" value="Homeodomain-like_sf"/>
</dbReference>
<dbReference type="InterPro" id="IPR036388">
    <property type="entry name" value="WH-like_DNA-bd_sf"/>
</dbReference>
<feature type="domain" description="SIS" evidence="5">
    <location>
        <begin position="113"/>
        <end position="251"/>
    </location>
</feature>
<name>A0A0A8E8H3_MESFC</name>
<dbReference type="InterPro" id="IPR035472">
    <property type="entry name" value="RpiR-like_SIS"/>
</dbReference>
<sequence>MSVLTISKNFKLTHIEKLIIRFIETKPRKFVEQTINELAATLFISVGTITQLTKKLGFNNFKELKKFVIEWLKLDKENNLYNENDQIENINLLYAHSIEKTLAILDVAQINRIVDTILKMEKIITFGIGSSLIAATELANNLRNLHLNSFAAKSITDIAAWIDKPANTCLVIFSVSTTSKDTIAISKLLKQQQINSIFITSNIELGQNLYSEVVYFDILEQNNSLFAVGSKIAQLLIADLIALKVQGKINIFRSDFFNEFKRIWYRKIKND</sequence>
<keyword evidence="3" id="KW-0804">Transcription</keyword>
<evidence type="ECO:0000313" key="7">
    <source>
        <dbReference type="Proteomes" id="UP000031129"/>
    </source>
</evidence>
<dbReference type="PROSITE" id="PS51464">
    <property type="entry name" value="SIS"/>
    <property type="match status" value="1"/>
</dbReference>
<protein>
    <submittedName>
        <fullName evidence="6">Transcriptional regulator</fullName>
    </submittedName>
</protein>
<dbReference type="InterPro" id="IPR047640">
    <property type="entry name" value="RpiR-like"/>
</dbReference>
<reference evidence="6 7" key="1">
    <citation type="journal article" date="2015" name="Genome Announc.">
        <title>Complete Genome Sequence of Mycoplasma flocculare Strain Ms42T (ATCC 27399T).</title>
        <authorList>
            <person name="Calcutt M.J."/>
            <person name="Foecking M.F."/>
            <person name="Heidari M.B."/>
            <person name="McIntosh M.A."/>
        </authorList>
    </citation>
    <scope>NUCLEOTIDE SEQUENCE [LARGE SCALE GENOMIC DNA]</scope>
    <source>
        <strain evidence="7">ATCC 27399</strain>
    </source>
</reference>